<feature type="compositionally biased region" description="Basic residues" evidence="1">
    <location>
        <begin position="1"/>
        <end position="13"/>
    </location>
</feature>
<dbReference type="RefSeq" id="XP_060454149.1">
    <property type="nucleotide sequence ID" value="XM_060597236.1"/>
</dbReference>
<accession>A0AA48L2H8</accession>
<evidence type="ECO:0000256" key="1">
    <source>
        <dbReference type="SAM" id="MobiDB-lite"/>
    </source>
</evidence>
<feature type="compositionally biased region" description="Low complexity" evidence="1">
    <location>
        <begin position="34"/>
        <end position="51"/>
    </location>
</feature>
<feature type="compositionally biased region" description="Polar residues" evidence="1">
    <location>
        <begin position="53"/>
        <end position="67"/>
    </location>
</feature>
<sequence>MTRNNSRRSKRNSRPNSPTASCPGSPVPTPSCPGSPDRTPSRPSTPASPVSMNRPSSGLTTSTINSPTVVANMSSRSANHVKNDNTTDEDNPNLQLQAALTAALASMDMNSNAELVQTALDGGNMYDEFTRLFDEGITQLFDAAAGEEGAAELEVASEELYAAYKVHCDAFSSFDQDKAGVVQKLLVAREKESAGFMAMIKDKHAARLRDLTSKVRTLQENGMRLQMDVREWKHLCDKLRRA</sequence>
<feature type="region of interest" description="Disordered" evidence="1">
    <location>
        <begin position="1"/>
        <end position="67"/>
    </location>
</feature>
<reference evidence="2" key="1">
    <citation type="journal article" date="2023" name="BMC Genomics">
        <title>Chromosome-level genome assemblies of Cutaneotrichosporon spp. (Trichosporonales, Basidiomycota) reveal imbalanced evolution between nucleotide sequences and chromosome synteny.</title>
        <authorList>
            <person name="Kobayashi Y."/>
            <person name="Kayamori A."/>
            <person name="Aoki K."/>
            <person name="Shiwa Y."/>
            <person name="Matsutani M."/>
            <person name="Fujita N."/>
            <person name="Sugita T."/>
            <person name="Iwasaki W."/>
            <person name="Tanaka N."/>
            <person name="Takashima M."/>
        </authorList>
    </citation>
    <scope>NUCLEOTIDE SEQUENCE</scope>
    <source>
        <strain evidence="2">HIS019</strain>
    </source>
</reference>
<dbReference type="AlphaFoldDB" id="A0AA48L2H8"/>
<dbReference type="GeneID" id="85492754"/>
<dbReference type="EMBL" id="AP028213">
    <property type="protein sequence ID" value="BEI88883.1"/>
    <property type="molecule type" value="Genomic_DNA"/>
</dbReference>
<dbReference type="KEGG" id="ccac:CcaHIS019_0202450"/>
<keyword evidence="3" id="KW-1185">Reference proteome</keyword>
<name>A0AA48L2H8_9TREE</name>
<organism evidence="2 3">
    <name type="scientific">Cutaneotrichosporon cavernicola</name>
    <dbReference type="NCBI Taxonomy" id="279322"/>
    <lineage>
        <taxon>Eukaryota</taxon>
        <taxon>Fungi</taxon>
        <taxon>Dikarya</taxon>
        <taxon>Basidiomycota</taxon>
        <taxon>Agaricomycotina</taxon>
        <taxon>Tremellomycetes</taxon>
        <taxon>Trichosporonales</taxon>
        <taxon>Trichosporonaceae</taxon>
        <taxon>Cutaneotrichosporon</taxon>
    </lineage>
</organism>
<protein>
    <submittedName>
        <fullName evidence="2">Uncharacterized protein</fullName>
    </submittedName>
</protein>
<proteinExistence type="predicted"/>
<evidence type="ECO:0000313" key="2">
    <source>
        <dbReference type="EMBL" id="BEI88883.1"/>
    </source>
</evidence>
<gene>
    <name evidence="2" type="ORF">CcaverHIS019_0202450</name>
</gene>
<evidence type="ECO:0000313" key="3">
    <source>
        <dbReference type="Proteomes" id="UP001233271"/>
    </source>
</evidence>
<dbReference type="Proteomes" id="UP001233271">
    <property type="component" value="Chromosome 2"/>
</dbReference>